<evidence type="ECO:0000256" key="1">
    <source>
        <dbReference type="SAM" id="MobiDB-lite"/>
    </source>
</evidence>
<feature type="domain" description="Calponin-homology (CH)" evidence="2">
    <location>
        <begin position="22"/>
        <end position="129"/>
    </location>
</feature>
<feature type="compositionally biased region" description="Polar residues" evidence="1">
    <location>
        <begin position="1"/>
        <end position="10"/>
    </location>
</feature>
<reference evidence="3 4" key="1">
    <citation type="submission" date="2009-11" db="EMBL/GenBank/DDBJ databases">
        <title>Annotation of Allomyces macrogynus ATCC 38327.</title>
        <authorList>
            <consortium name="The Broad Institute Genome Sequencing Platform"/>
            <person name="Russ C."/>
            <person name="Cuomo C."/>
            <person name="Burger G."/>
            <person name="Gray M.W."/>
            <person name="Holland P.W.H."/>
            <person name="King N."/>
            <person name="Lang F.B.F."/>
            <person name="Roger A.J."/>
            <person name="Ruiz-Trillo I."/>
            <person name="Young S.K."/>
            <person name="Zeng Q."/>
            <person name="Gargeya S."/>
            <person name="Fitzgerald M."/>
            <person name="Haas B."/>
            <person name="Abouelleil A."/>
            <person name="Alvarado L."/>
            <person name="Arachchi H.M."/>
            <person name="Berlin A."/>
            <person name="Chapman S.B."/>
            <person name="Gearin G."/>
            <person name="Goldberg J."/>
            <person name="Griggs A."/>
            <person name="Gujja S."/>
            <person name="Hansen M."/>
            <person name="Heiman D."/>
            <person name="Howarth C."/>
            <person name="Larimer J."/>
            <person name="Lui A."/>
            <person name="MacDonald P.J.P."/>
            <person name="McCowen C."/>
            <person name="Montmayeur A."/>
            <person name="Murphy C."/>
            <person name="Neiman D."/>
            <person name="Pearson M."/>
            <person name="Priest M."/>
            <person name="Roberts A."/>
            <person name="Saif S."/>
            <person name="Shea T."/>
            <person name="Sisk P."/>
            <person name="Stolte C."/>
            <person name="Sykes S."/>
            <person name="Wortman J."/>
            <person name="Nusbaum C."/>
            <person name="Birren B."/>
        </authorList>
    </citation>
    <scope>NUCLEOTIDE SEQUENCE [LARGE SCALE GENOMIC DNA]</scope>
    <source>
        <strain evidence="3 4">ATCC 38327</strain>
    </source>
</reference>
<proteinExistence type="predicted"/>
<dbReference type="GO" id="GO:0051493">
    <property type="term" value="P:regulation of cytoskeleton organization"/>
    <property type="evidence" value="ECO:0007669"/>
    <property type="project" value="TreeGrafter"/>
</dbReference>
<dbReference type="GO" id="GO:0008017">
    <property type="term" value="F:microtubule binding"/>
    <property type="evidence" value="ECO:0007669"/>
    <property type="project" value="TreeGrafter"/>
</dbReference>
<dbReference type="VEuPathDB" id="FungiDB:AMAG_10244"/>
<evidence type="ECO:0000259" key="2">
    <source>
        <dbReference type="PROSITE" id="PS50021"/>
    </source>
</evidence>
<dbReference type="Proteomes" id="UP000054350">
    <property type="component" value="Unassembled WGS sequence"/>
</dbReference>
<dbReference type="PANTHER" id="PTHR12509">
    <property type="entry name" value="SPERMATOGENESIS-ASSOCIATED 4-RELATED"/>
    <property type="match status" value="1"/>
</dbReference>
<name>A0A0L0SUF8_ALLM3</name>
<dbReference type="PROSITE" id="PS50021">
    <property type="entry name" value="CH"/>
    <property type="match status" value="1"/>
</dbReference>
<dbReference type="Pfam" id="PF06294">
    <property type="entry name" value="CH_2"/>
    <property type="match status" value="1"/>
</dbReference>
<keyword evidence="4" id="KW-1185">Reference proteome</keyword>
<dbReference type="InterPro" id="IPR036872">
    <property type="entry name" value="CH_dom_sf"/>
</dbReference>
<dbReference type="Gene3D" id="1.10.418.10">
    <property type="entry name" value="Calponin-like domain"/>
    <property type="match status" value="1"/>
</dbReference>
<feature type="compositionally biased region" description="Basic residues" evidence="1">
    <location>
        <begin position="762"/>
        <end position="775"/>
    </location>
</feature>
<gene>
    <name evidence="3" type="ORF">AMAG_10244</name>
</gene>
<evidence type="ECO:0000313" key="3">
    <source>
        <dbReference type="EMBL" id="KNE65959.1"/>
    </source>
</evidence>
<accession>A0A0L0SUF8</accession>
<dbReference type="PANTHER" id="PTHR12509:SF8">
    <property type="entry name" value="SPERMATOGENESIS-ASSOCIATED PROTEIN 4"/>
    <property type="match status" value="1"/>
</dbReference>
<dbReference type="InterPro" id="IPR001715">
    <property type="entry name" value="CH_dom"/>
</dbReference>
<feature type="region of interest" description="Disordered" evidence="1">
    <location>
        <begin position="738"/>
        <end position="788"/>
    </location>
</feature>
<dbReference type="AlphaFoldDB" id="A0A0L0SUF8"/>
<sequence length="788" mass="86688">MPTEFQITPSKDQDGPAANHQATLPRELLKWLGSLDLTFPVKNPRRSLSNGYLVAEVLYRYYPRDVPIHGLDTGTGKRSRTSNWGVLERIFAKKGIPVSKDSITSTIQELPGAVEKILQLLYQHVNQRNLQFQPVPKGSDITSGPAHNNNALDLDTRARNRARVLEKPGSHNIITTPAAVELLSLEAIPPSKIVMWDLFATTTGIEDWMLLLHQNPNLSTSVVVDKVARKRIEFGIAFKTDTKQNVIHFLSFLWSAFRFEPSSLAFQLAKEILLFLSPILCSSQPQARDYMLQALDSLLPLTQLSMLELKLGHLSNVMSKFMTSLELNLLHYFKQHLPTEIYVYFLAGLHEYHHTDFWVQEMQSLTATLLDTSTARHVDQPQLECGLLCLASALARRPWCLFTPATETLVLGLLQTSAPSDGHTVCLALIACDVLALDIELAHGNAPPTGRFWCFQAVARAPAVRDSALVLAILDRLLPVVPYYHALAGTAIRLLAQVRELEVLMASHVVVHPIPFLAPVTIAPLAGVLRARPDLIDALALGLAAAADQVPISNLAPLFPHLVSPHPTVNAAVLSSAHPALLATGTTAAWTYIKTLAMQVHRDDTAATAALPTAFPAALLATLAFHVHRAPATPWLAGAVADVLASAGDDSVWGAAHADPPPLFPYGYGNVHPVADAEYLKTFNTSAPRDQALPTRRLPTRRSCTSRTRRGQSTRTRTARRLWTITTREQRTITSTMGRCRPYPTVFPRPRAHGTTRTPAARSRRCANRATRRSRAAGSCSRARTRRS</sequence>
<protein>
    <recommendedName>
        <fullName evidence="2">Calponin-homology (CH) domain-containing protein</fullName>
    </recommendedName>
</protein>
<dbReference type="EMBL" id="GG745349">
    <property type="protein sequence ID" value="KNE65959.1"/>
    <property type="molecule type" value="Genomic_DNA"/>
</dbReference>
<reference evidence="4" key="2">
    <citation type="submission" date="2009-11" db="EMBL/GenBank/DDBJ databases">
        <title>The Genome Sequence of Allomyces macrogynus strain ATCC 38327.</title>
        <authorList>
            <consortium name="The Broad Institute Genome Sequencing Platform"/>
            <person name="Russ C."/>
            <person name="Cuomo C."/>
            <person name="Shea T."/>
            <person name="Young S.K."/>
            <person name="Zeng Q."/>
            <person name="Koehrsen M."/>
            <person name="Haas B."/>
            <person name="Borodovsky M."/>
            <person name="Guigo R."/>
            <person name="Alvarado L."/>
            <person name="Berlin A."/>
            <person name="Borenstein D."/>
            <person name="Chen Z."/>
            <person name="Engels R."/>
            <person name="Freedman E."/>
            <person name="Gellesch M."/>
            <person name="Goldberg J."/>
            <person name="Griggs A."/>
            <person name="Gujja S."/>
            <person name="Heiman D."/>
            <person name="Hepburn T."/>
            <person name="Howarth C."/>
            <person name="Jen D."/>
            <person name="Larson L."/>
            <person name="Lewis B."/>
            <person name="Mehta T."/>
            <person name="Park D."/>
            <person name="Pearson M."/>
            <person name="Roberts A."/>
            <person name="Saif S."/>
            <person name="Shenoy N."/>
            <person name="Sisk P."/>
            <person name="Stolte C."/>
            <person name="Sykes S."/>
            <person name="Walk T."/>
            <person name="White J."/>
            <person name="Yandava C."/>
            <person name="Burger G."/>
            <person name="Gray M.W."/>
            <person name="Holland P.W.H."/>
            <person name="King N."/>
            <person name="Lang F.B.F."/>
            <person name="Roger A.J."/>
            <person name="Ruiz-Trillo I."/>
            <person name="Lander E."/>
            <person name="Nusbaum C."/>
        </authorList>
    </citation>
    <scope>NUCLEOTIDE SEQUENCE [LARGE SCALE GENOMIC DNA]</scope>
    <source>
        <strain evidence="4">ATCC 38327</strain>
    </source>
</reference>
<dbReference type="InterPro" id="IPR052111">
    <property type="entry name" value="Spermatogenesis_Ciliary_MAP"/>
</dbReference>
<dbReference type="OrthoDB" id="62528at2759"/>
<evidence type="ECO:0000313" key="4">
    <source>
        <dbReference type="Proteomes" id="UP000054350"/>
    </source>
</evidence>
<dbReference type="STRING" id="578462.A0A0L0SUF8"/>
<organism evidence="3 4">
    <name type="scientific">Allomyces macrogynus (strain ATCC 38327)</name>
    <name type="common">Allomyces javanicus var. macrogynus</name>
    <dbReference type="NCBI Taxonomy" id="578462"/>
    <lineage>
        <taxon>Eukaryota</taxon>
        <taxon>Fungi</taxon>
        <taxon>Fungi incertae sedis</taxon>
        <taxon>Blastocladiomycota</taxon>
        <taxon>Blastocladiomycetes</taxon>
        <taxon>Blastocladiales</taxon>
        <taxon>Blastocladiaceae</taxon>
        <taxon>Allomyces</taxon>
    </lineage>
</organism>
<dbReference type="eggNOG" id="ENOG502QU8V">
    <property type="taxonomic scope" value="Eukaryota"/>
</dbReference>
<dbReference type="GO" id="GO:0005930">
    <property type="term" value="C:axoneme"/>
    <property type="evidence" value="ECO:0007669"/>
    <property type="project" value="TreeGrafter"/>
</dbReference>
<dbReference type="InterPro" id="IPR010441">
    <property type="entry name" value="CH_2"/>
</dbReference>
<feature type="region of interest" description="Disordered" evidence="1">
    <location>
        <begin position="1"/>
        <end position="20"/>
    </location>
</feature>